<proteinExistence type="predicted"/>
<reference evidence="1" key="1">
    <citation type="journal article" date="2014" name="Int. J. Syst. Evol. Microbiol.">
        <title>Complete genome sequence of Corynebacterium casei LMG S-19264T (=DSM 44701T), isolated from a smear-ripened cheese.</title>
        <authorList>
            <consortium name="US DOE Joint Genome Institute (JGI-PGF)"/>
            <person name="Walter F."/>
            <person name="Albersmeier A."/>
            <person name="Kalinowski J."/>
            <person name="Ruckert C."/>
        </authorList>
    </citation>
    <scope>NUCLEOTIDE SEQUENCE</scope>
    <source>
        <strain evidence="1">JCM 4714</strain>
    </source>
</reference>
<dbReference type="Proteomes" id="UP000655443">
    <property type="component" value="Unassembled WGS sequence"/>
</dbReference>
<evidence type="ECO:0000313" key="2">
    <source>
        <dbReference type="Proteomes" id="UP000655443"/>
    </source>
</evidence>
<evidence type="ECO:0000313" key="1">
    <source>
        <dbReference type="EMBL" id="GHE14792.1"/>
    </source>
</evidence>
<keyword evidence="2" id="KW-1185">Reference proteome</keyword>
<name>A0A919D7U8_9ACTN</name>
<reference evidence="1" key="2">
    <citation type="submission" date="2020-09" db="EMBL/GenBank/DDBJ databases">
        <authorList>
            <person name="Sun Q."/>
            <person name="Ohkuma M."/>
        </authorList>
    </citation>
    <scope>NUCLEOTIDE SEQUENCE</scope>
    <source>
        <strain evidence="1">JCM 4714</strain>
    </source>
</reference>
<organism evidence="1 2">
    <name type="scientific">Streptomyces alanosinicus</name>
    <dbReference type="NCBI Taxonomy" id="68171"/>
    <lineage>
        <taxon>Bacteria</taxon>
        <taxon>Bacillati</taxon>
        <taxon>Actinomycetota</taxon>
        <taxon>Actinomycetes</taxon>
        <taxon>Kitasatosporales</taxon>
        <taxon>Streptomycetaceae</taxon>
        <taxon>Streptomyces</taxon>
    </lineage>
</organism>
<accession>A0A919D7U8</accession>
<sequence>MRLQPVPADELDEPWLRWRTGEPRFRPTPDGRLTALRRSVFEDALAAVKPGRPIKVTTYVFADRGVDADGTHALLAEHARDRGWVVHRERFTDEPTGCPASARPQFYLAVRRAGSGFVDGVLAMGRDAMPSTDEAYEAYLHWLHCHHAFIAFLQPIIGRTQWRQNPGIVTSDHGARRS</sequence>
<dbReference type="EMBL" id="BMVG01000054">
    <property type="protein sequence ID" value="GHE14792.1"/>
    <property type="molecule type" value="Genomic_DNA"/>
</dbReference>
<comment type="caution">
    <text evidence="1">The sequence shown here is derived from an EMBL/GenBank/DDBJ whole genome shotgun (WGS) entry which is preliminary data.</text>
</comment>
<protein>
    <submittedName>
        <fullName evidence="1">Uncharacterized protein</fullName>
    </submittedName>
</protein>
<dbReference type="AlphaFoldDB" id="A0A919D7U8"/>
<dbReference type="RefSeq" id="WP_189959078.1">
    <property type="nucleotide sequence ID" value="NZ_BMVG01000054.1"/>
</dbReference>
<gene>
    <name evidence="1" type="ORF">GCM10010339_87270</name>
</gene>